<dbReference type="Proteomes" id="UP000237000">
    <property type="component" value="Unassembled WGS sequence"/>
</dbReference>
<proteinExistence type="predicted"/>
<evidence type="ECO:0000313" key="2">
    <source>
        <dbReference type="EMBL" id="PON85071.1"/>
    </source>
</evidence>
<sequence length="159" mass="18086">MQNKATELVNMEIEITQQQISIDALPFAKSYQLETLQSVIKLIALSCFLGVVLIFSASLHLTLGFLFTLHWVFLVSQVWSLKYVNRSIYPSIHFCPQLQWRWRWVALLLSSFSFLFLGSEMVRILAPCASVSRYTLGNKNLCISRGVLTPILDGKATKD</sequence>
<gene>
    <name evidence="2" type="ORF">TorRG33x02_191710</name>
</gene>
<organism evidence="2 3">
    <name type="scientific">Trema orientale</name>
    <name type="common">Charcoal tree</name>
    <name type="synonym">Celtis orientalis</name>
    <dbReference type="NCBI Taxonomy" id="63057"/>
    <lineage>
        <taxon>Eukaryota</taxon>
        <taxon>Viridiplantae</taxon>
        <taxon>Streptophyta</taxon>
        <taxon>Embryophyta</taxon>
        <taxon>Tracheophyta</taxon>
        <taxon>Spermatophyta</taxon>
        <taxon>Magnoliopsida</taxon>
        <taxon>eudicotyledons</taxon>
        <taxon>Gunneridae</taxon>
        <taxon>Pentapetalae</taxon>
        <taxon>rosids</taxon>
        <taxon>fabids</taxon>
        <taxon>Rosales</taxon>
        <taxon>Cannabaceae</taxon>
        <taxon>Trema</taxon>
    </lineage>
</organism>
<reference evidence="3" key="1">
    <citation type="submission" date="2016-06" db="EMBL/GenBank/DDBJ databases">
        <title>Parallel loss of symbiosis genes in relatives of nitrogen-fixing non-legume Parasponia.</title>
        <authorList>
            <person name="Van Velzen R."/>
            <person name="Holmer R."/>
            <person name="Bu F."/>
            <person name="Rutten L."/>
            <person name="Van Zeijl A."/>
            <person name="Liu W."/>
            <person name="Santuari L."/>
            <person name="Cao Q."/>
            <person name="Sharma T."/>
            <person name="Shen D."/>
            <person name="Roswanjaya Y."/>
            <person name="Wardhani T."/>
            <person name="Kalhor M.S."/>
            <person name="Jansen J."/>
            <person name="Van den Hoogen J."/>
            <person name="Gungor B."/>
            <person name="Hartog M."/>
            <person name="Hontelez J."/>
            <person name="Verver J."/>
            <person name="Yang W.-C."/>
            <person name="Schijlen E."/>
            <person name="Repin R."/>
            <person name="Schilthuizen M."/>
            <person name="Schranz E."/>
            <person name="Heidstra R."/>
            <person name="Miyata K."/>
            <person name="Fedorova E."/>
            <person name="Kohlen W."/>
            <person name="Bisseling T."/>
            <person name="Smit S."/>
            <person name="Geurts R."/>
        </authorList>
    </citation>
    <scope>NUCLEOTIDE SEQUENCE [LARGE SCALE GENOMIC DNA]</scope>
    <source>
        <strain evidence="3">cv. RG33-2</strain>
    </source>
</reference>
<comment type="caution">
    <text evidence="2">The sequence shown here is derived from an EMBL/GenBank/DDBJ whole genome shotgun (WGS) entry which is preliminary data.</text>
</comment>
<name>A0A2P5EHQ6_TREOI</name>
<protein>
    <recommendedName>
        <fullName evidence="4">Transmembrane protein</fullName>
    </recommendedName>
</protein>
<evidence type="ECO:0000256" key="1">
    <source>
        <dbReference type="SAM" id="Phobius"/>
    </source>
</evidence>
<accession>A0A2P5EHQ6</accession>
<dbReference type="InParanoid" id="A0A2P5EHQ6"/>
<feature type="transmembrane region" description="Helical" evidence="1">
    <location>
        <begin position="104"/>
        <end position="126"/>
    </location>
</feature>
<evidence type="ECO:0000313" key="3">
    <source>
        <dbReference type="Proteomes" id="UP000237000"/>
    </source>
</evidence>
<keyword evidence="1" id="KW-0812">Transmembrane</keyword>
<dbReference type="AlphaFoldDB" id="A0A2P5EHQ6"/>
<evidence type="ECO:0008006" key="4">
    <source>
        <dbReference type="Google" id="ProtNLM"/>
    </source>
</evidence>
<feature type="transmembrane region" description="Helical" evidence="1">
    <location>
        <begin position="39"/>
        <end position="59"/>
    </location>
</feature>
<keyword evidence="1" id="KW-1133">Transmembrane helix</keyword>
<keyword evidence="1" id="KW-0472">Membrane</keyword>
<dbReference type="EMBL" id="JXTC01000153">
    <property type="protein sequence ID" value="PON85071.1"/>
    <property type="molecule type" value="Genomic_DNA"/>
</dbReference>
<keyword evidence="3" id="KW-1185">Reference proteome</keyword>